<evidence type="ECO:0000313" key="1">
    <source>
        <dbReference type="EMBL" id="MBH3440513.1"/>
    </source>
</evidence>
<name>A0ABS0MUW4_PSELU</name>
<gene>
    <name evidence="1" type="ORF">I5Q09_17665</name>
</gene>
<dbReference type="EMBL" id="JADTXM010000012">
    <property type="protein sequence ID" value="MBH3440513.1"/>
    <property type="molecule type" value="Genomic_DNA"/>
</dbReference>
<protein>
    <recommendedName>
        <fullName evidence="3">Coil containing protein</fullName>
    </recommendedName>
</protein>
<evidence type="ECO:0008006" key="3">
    <source>
        <dbReference type="Google" id="ProtNLM"/>
    </source>
</evidence>
<dbReference type="RefSeq" id="WP_197872918.1">
    <property type="nucleotide sequence ID" value="NZ_JADTXM010000012.1"/>
</dbReference>
<evidence type="ECO:0000313" key="2">
    <source>
        <dbReference type="Proteomes" id="UP000638986"/>
    </source>
</evidence>
<dbReference type="Proteomes" id="UP000638986">
    <property type="component" value="Unassembled WGS sequence"/>
</dbReference>
<sequence length="91" mass="10244">MSKWEELKLAAERLKAGVQDAESFDEHQTLMTLYSMSFREQANPDAVLELIAENERMQAELGERRYAMQEAGEEARQGLILLNKVLGGSNG</sequence>
<comment type="caution">
    <text evidence="1">The sequence shown here is derived from an EMBL/GenBank/DDBJ whole genome shotgun (WGS) entry which is preliminary data.</text>
</comment>
<accession>A0ABS0MUW4</accession>
<organism evidence="1 2">
    <name type="scientific">Pseudomonas luteola</name>
    <dbReference type="NCBI Taxonomy" id="47886"/>
    <lineage>
        <taxon>Bacteria</taxon>
        <taxon>Pseudomonadati</taxon>
        <taxon>Pseudomonadota</taxon>
        <taxon>Gammaproteobacteria</taxon>
        <taxon>Pseudomonadales</taxon>
        <taxon>Pseudomonadaceae</taxon>
        <taxon>Pseudomonas</taxon>
    </lineage>
</organism>
<reference evidence="1 2" key="1">
    <citation type="submission" date="2020-11" db="EMBL/GenBank/DDBJ databases">
        <title>Enhanced detection system for hospital associated transmission using whole genome sequencing surveillance.</title>
        <authorList>
            <person name="Harrison L.H."/>
            <person name="Van Tyne D."/>
            <person name="Marsh J.W."/>
            <person name="Griffith M.P."/>
            <person name="Snyder D.J."/>
            <person name="Cooper V.S."/>
            <person name="Mustapha M."/>
        </authorList>
    </citation>
    <scope>NUCLEOTIDE SEQUENCE [LARGE SCALE GENOMIC DNA]</scope>
    <source>
        <strain evidence="1 2">PSB00013</strain>
    </source>
</reference>
<proteinExistence type="predicted"/>